<protein>
    <submittedName>
        <fullName evidence="1">Uncharacterized protein</fullName>
    </submittedName>
</protein>
<proteinExistence type="predicted"/>
<gene>
    <name evidence="1" type="ORF">Sru01_65590</name>
</gene>
<dbReference type="EMBL" id="BOOU01000101">
    <property type="protein sequence ID" value="GII81577.1"/>
    <property type="molecule type" value="Genomic_DNA"/>
</dbReference>
<sequence length="111" mass="12794">MNREVFNEVSVLWAEHRGQFCPDDLRDFEINGQPVMLLDLYMAGCLTSYVGSRHAALSATQLRTVRECARDLRALLPRVRRRENRAYVARLLRIADLVVRDAAAGDDYREQ</sequence>
<evidence type="ECO:0000313" key="2">
    <source>
        <dbReference type="Proteomes" id="UP000655287"/>
    </source>
</evidence>
<accession>A0A919RCN7</accession>
<dbReference type="Proteomes" id="UP000655287">
    <property type="component" value="Unassembled WGS sequence"/>
</dbReference>
<dbReference type="AlphaFoldDB" id="A0A919RCN7"/>
<keyword evidence="2" id="KW-1185">Reference proteome</keyword>
<reference evidence="1" key="1">
    <citation type="submission" date="2021-01" db="EMBL/GenBank/DDBJ databases">
        <title>Whole genome shotgun sequence of Sphaerisporangium rufum NBRC 109079.</title>
        <authorList>
            <person name="Komaki H."/>
            <person name="Tamura T."/>
        </authorList>
    </citation>
    <scope>NUCLEOTIDE SEQUENCE</scope>
    <source>
        <strain evidence="1">NBRC 109079</strain>
    </source>
</reference>
<dbReference type="RefSeq" id="WP_203994028.1">
    <property type="nucleotide sequence ID" value="NZ_BOOU01000101.1"/>
</dbReference>
<comment type="caution">
    <text evidence="1">The sequence shown here is derived from an EMBL/GenBank/DDBJ whole genome shotgun (WGS) entry which is preliminary data.</text>
</comment>
<name>A0A919RCN7_9ACTN</name>
<evidence type="ECO:0000313" key="1">
    <source>
        <dbReference type="EMBL" id="GII81577.1"/>
    </source>
</evidence>
<organism evidence="1 2">
    <name type="scientific">Sphaerisporangium rufum</name>
    <dbReference type="NCBI Taxonomy" id="1381558"/>
    <lineage>
        <taxon>Bacteria</taxon>
        <taxon>Bacillati</taxon>
        <taxon>Actinomycetota</taxon>
        <taxon>Actinomycetes</taxon>
        <taxon>Streptosporangiales</taxon>
        <taxon>Streptosporangiaceae</taxon>
        <taxon>Sphaerisporangium</taxon>
    </lineage>
</organism>